<dbReference type="EMBL" id="VLKL01000019">
    <property type="protein sequence ID" value="TWH99030.1"/>
    <property type="molecule type" value="Genomic_DNA"/>
</dbReference>
<evidence type="ECO:0000313" key="3">
    <source>
        <dbReference type="Proteomes" id="UP000317176"/>
    </source>
</evidence>
<protein>
    <submittedName>
        <fullName evidence="2">Uncharacterized protein</fullName>
    </submittedName>
</protein>
<name>A0A562KUC3_9BRAD</name>
<keyword evidence="1" id="KW-0812">Transmembrane</keyword>
<keyword evidence="1" id="KW-0472">Membrane</keyword>
<comment type="caution">
    <text evidence="2">The sequence shown here is derived from an EMBL/GenBank/DDBJ whole genome shotgun (WGS) entry which is preliminary data.</text>
</comment>
<sequence length="52" mass="5498">MMAALARAISRATRTDIDAETLKILMVFAGAAALLSFAAAMIYRQALKAALL</sequence>
<dbReference type="RefSeq" id="WP_167520699.1">
    <property type="nucleotide sequence ID" value="NZ_VLKL01000019.1"/>
</dbReference>
<keyword evidence="3" id="KW-1185">Reference proteome</keyword>
<organism evidence="2 3">
    <name type="scientific">Bradyrhizobium daqingense</name>
    <dbReference type="NCBI Taxonomy" id="993502"/>
    <lineage>
        <taxon>Bacteria</taxon>
        <taxon>Pseudomonadati</taxon>
        <taxon>Pseudomonadota</taxon>
        <taxon>Alphaproteobacteria</taxon>
        <taxon>Hyphomicrobiales</taxon>
        <taxon>Nitrobacteraceae</taxon>
        <taxon>Bradyrhizobium</taxon>
    </lineage>
</organism>
<evidence type="ECO:0000256" key="1">
    <source>
        <dbReference type="SAM" id="Phobius"/>
    </source>
</evidence>
<proteinExistence type="predicted"/>
<accession>A0A562KUC3</accession>
<gene>
    <name evidence="2" type="ORF">IQ17_05609</name>
</gene>
<dbReference type="AlphaFoldDB" id="A0A562KUC3"/>
<keyword evidence="1" id="KW-1133">Transmembrane helix</keyword>
<evidence type="ECO:0000313" key="2">
    <source>
        <dbReference type="EMBL" id="TWH99030.1"/>
    </source>
</evidence>
<reference evidence="2 3" key="1">
    <citation type="journal article" date="2015" name="Stand. Genomic Sci.">
        <title>Genomic Encyclopedia of Bacterial and Archaeal Type Strains, Phase III: the genomes of soil and plant-associated and newly described type strains.</title>
        <authorList>
            <person name="Whitman W.B."/>
            <person name="Woyke T."/>
            <person name="Klenk H.P."/>
            <person name="Zhou Y."/>
            <person name="Lilburn T.G."/>
            <person name="Beck B.J."/>
            <person name="De Vos P."/>
            <person name="Vandamme P."/>
            <person name="Eisen J.A."/>
            <person name="Garrity G."/>
            <person name="Hugenholtz P."/>
            <person name="Kyrpides N.C."/>
        </authorList>
    </citation>
    <scope>NUCLEOTIDE SEQUENCE [LARGE SCALE GENOMIC DNA]</scope>
    <source>
        <strain evidence="2 3">CGMCC 1.10947</strain>
    </source>
</reference>
<feature type="transmembrane region" description="Helical" evidence="1">
    <location>
        <begin position="21"/>
        <end position="43"/>
    </location>
</feature>
<dbReference type="Proteomes" id="UP000317176">
    <property type="component" value="Unassembled WGS sequence"/>
</dbReference>